<protein>
    <submittedName>
        <fullName evidence="1">Uncharacterized protein</fullName>
    </submittedName>
</protein>
<proteinExistence type="predicted"/>
<reference evidence="1" key="1">
    <citation type="journal article" date="2014" name="Front. Microbiol.">
        <title>High frequency of phylogenetically diverse reductive dehalogenase-homologous genes in deep subseafloor sedimentary metagenomes.</title>
        <authorList>
            <person name="Kawai M."/>
            <person name="Futagami T."/>
            <person name="Toyoda A."/>
            <person name="Takaki Y."/>
            <person name="Nishi S."/>
            <person name="Hori S."/>
            <person name="Arai W."/>
            <person name="Tsubouchi T."/>
            <person name="Morono Y."/>
            <person name="Uchiyama I."/>
            <person name="Ito T."/>
            <person name="Fujiyama A."/>
            <person name="Inagaki F."/>
            <person name="Takami H."/>
        </authorList>
    </citation>
    <scope>NUCLEOTIDE SEQUENCE</scope>
    <source>
        <strain evidence="1">Expedition CK06-06</strain>
    </source>
</reference>
<comment type="caution">
    <text evidence="1">The sequence shown here is derived from an EMBL/GenBank/DDBJ whole genome shotgun (WGS) entry which is preliminary data.</text>
</comment>
<sequence length="76" mass="8573">MDKEKLIQIVTEEVQKELAGKGKAAPPTGKKMLITEEEMLQVAKRGEKELKVPKNAIITPFARDRALEFRIKIIKG</sequence>
<organism evidence="1">
    <name type="scientific">marine sediment metagenome</name>
    <dbReference type="NCBI Taxonomy" id="412755"/>
    <lineage>
        <taxon>unclassified sequences</taxon>
        <taxon>metagenomes</taxon>
        <taxon>ecological metagenomes</taxon>
    </lineage>
</organism>
<accession>X1CB25</accession>
<dbReference type="AlphaFoldDB" id="X1CB25"/>
<dbReference type="EMBL" id="BART01038312">
    <property type="protein sequence ID" value="GAH05376.1"/>
    <property type="molecule type" value="Genomic_DNA"/>
</dbReference>
<gene>
    <name evidence="1" type="ORF">S01H4_63616</name>
</gene>
<name>X1CB25_9ZZZZ</name>
<evidence type="ECO:0000313" key="1">
    <source>
        <dbReference type="EMBL" id="GAH05376.1"/>
    </source>
</evidence>